<feature type="chain" id="PRO_5037424858" evidence="1">
    <location>
        <begin position="22"/>
        <end position="129"/>
    </location>
</feature>
<evidence type="ECO:0000313" key="3">
    <source>
        <dbReference type="WBParaSite" id="ACRNAN_Path_563.g2115.t1"/>
    </source>
</evidence>
<dbReference type="WBParaSite" id="ACRNAN_Path_563.g2115.t1">
    <property type="protein sequence ID" value="ACRNAN_Path_563.g2115.t1"/>
    <property type="gene ID" value="ACRNAN_Path_563.g2115"/>
</dbReference>
<organism evidence="2 3">
    <name type="scientific">Acrobeloides nanus</name>
    <dbReference type="NCBI Taxonomy" id="290746"/>
    <lineage>
        <taxon>Eukaryota</taxon>
        <taxon>Metazoa</taxon>
        <taxon>Ecdysozoa</taxon>
        <taxon>Nematoda</taxon>
        <taxon>Chromadorea</taxon>
        <taxon>Rhabditida</taxon>
        <taxon>Tylenchina</taxon>
        <taxon>Cephalobomorpha</taxon>
        <taxon>Cephaloboidea</taxon>
        <taxon>Cephalobidae</taxon>
        <taxon>Acrobeloides</taxon>
    </lineage>
</organism>
<proteinExistence type="predicted"/>
<dbReference type="InterPro" id="IPR026321">
    <property type="entry name" value="CC134"/>
</dbReference>
<dbReference type="AlphaFoldDB" id="A0A914C8G2"/>
<accession>A0A914C8G2</accession>
<evidence type="ECO:0000256" key="1">
    <source>
        <dbReference type="SAM" id="SignalP"/>
    </source>
</evidence>
<evidence type="ECO:0000313" key="2">
    <source>
        <dbReference type="Proteomes" id="UP000887540"/>
    </source>
</evidence>
<keyword evidence="2" id="KW-1185">Reference proteome</keyword>
<dbReference type="Pfam" id="PF15002">
    <property type="entry name" value="ERK-JNK_inhib"/>
    <property type="match status" value="1"/>
</dbReference>
<reference evidence="3" key="1">
    <citation type="submission" date="2022-11" db="UniProtKB">
        <authorList>
            <consortium name="WormBaseParasite"/>
        </authorList>
    </citation>
    <scope>IDENTIFICATION</scope>
</reference>
<sequence>MIPIKFLCLFNILWLISSIEAKVDTQHQDHVIIKDTAKHSEKEHKGSEHLEPRKIYQQLLKTKRTEQINSVKTLLTIGDPKKQKHIVDELDLLHSMPGLFAHMDKTFCTPCQDFVHTLPGLLRPLYFFK</sequence>
<feature type="signal peptide" evidence="1">
    <location>
        <begin position="1"/>
        <end position="21"/>
    </location>
</feature>
<keyword evidence="1" id="KW-0732">Signal</keyword>
<protein>
    <submittedName>
        <fullName evidence="3">Uncharacterized protein</fullName>
    </submittedName>
</protein>
<dbReference type="Proteomes" id="UP000887540">
    <property type="component" value="Unplaced"/>
</dbReference>
<name>A0A914C8G2_9BILA</name>